<dbReference type="STRING" id="396014.BF93_15445"/>
<organism evidence="3 4">
    <name type="scientific">Brachybacterium phenoliresistens</name>
    <dbReference type="NCBI Taxonomy" id="396014"/>
    <lineage>
        <taxon>Bacteria</taxon>
        <taxon>Bacillati</taxon>
        <taxon>Actinomycetota</taxon>
        <taxon>Actinomycetes</taxon>
        <taxon>Micrococcales</taxon>
        <taxon>Dermabacteraceae</taxon>
        <taxon>Brachybacterium</taxon>
    </lineage>
</organism>
<name>Z9JUW9_9MICO</name>
<protein>
    <submittedName>
        <fullName evidence="3">Transcription initiation protein</fullName>
    </submittedName>
</protein>
<dbReference type="EMBL" id="JDYK01000006">
    <property type="protein sequence ID" value="EWS81571.1"/>
    <property type="molecule type" value="Genomic_DNA"/>
</dbReference>
<evidence type="ECO:0000256" key="1">
    <source>
        <dbReference type="ARBA" id="ARBA00007689"/>
    </source>
</evidence>
<evidence type="ECO:0000313" key="4">
    <source>
        <dbReference type="Proteomes" id="UP000023067"/>
    </source>
</evidence>
<dbReference type="InterPro" id="IPR011008">
    <property type="entry name" value="Dimeric_a/b-barrel"/>
</dbReference>
<proteinExistence type="inferred from homology"/>
<dbReference type="InterPro" id="IPR005545">
    <property type="entry name" value="YCII"/>
</dbReference>
<dbReference type="Pfam" id="PF03795">
    <property type="entry name" value="YCII"/>
    <property type="match status" value="1"/>
</dbReference>
<dbReference type="AlphaFoldDB" id="Z9JUW9"/>
<accession>Z9JUW9</accession>
<gene>
    <name evidence="3" type="ORF">BF93_15445</name>
</gene>
<dbReference type="PANTHER" id="PTHR35174">
    <property type="entry name" value="BLL7171 PROTEIN-RELATED"/>
    <property type="match status" value="1"/>
</dbReference>
<evidence type="ECO:0000259" key="2">
    <source>
        <dbReference type="Pfam" id="PF03795"/>
    </source>
</evidence>
<comment type="caution">
    <text evidence="3">The sequence shown here is derived from an EMBL/GenBank/DDBJ whole genome shotgun (WGS) entry which is preliminary data.</text>
</comment>
<dbReference type="OrthoDB" id="668782at2"/>
<dbReference type="Proteomes" id="UP000023067">
    <property type="component" value="Unassembled WGS sequence"/>
</dbReference>
<dbReference type="HOGENOM" id="CLU_130902_2_2_11"/>
<dbReference type="Gene3D" id="3.30.70.1060">
    <property type="entry name" value="Dimeric alpha+beta barrel"/>
    <property type="match status" value="1"/>
</dbReference>
<feature type="domain" description="YCII-related" evidence="2">
    <location>
        <begin position="1"/>
        <end position="115"/>
    </location>
</feature>
<sequence>MRYLMLVCEDVQDSATPPTQADRDGAPDVEAWWNAANASGNYVMGDRLRPPGEAMAVRVRGGETLVSQGPFAEGGELVLGFDVLECESAEEAVRIATGHPMAHEGVLELRALWPMGEG</sequence>
<dbReference type="SUPFAM" id="SSF54909">
    <property type="entry name" value="Dimeric alpha+beta barrel"/>
    <property type="match status" value="1"/>
</dbReference>
<evidence type="ECO:0000313" key="3">
    <source>
        <dbReference type="EMBL" id="EWS81571.1"/>
    </source>
</evidence>
<comment type="similarity">
    <text evidence="1">Belongs to the YciI family.</text>
</comment>
<keyword evidence="4" id="KW-1185">Reference proteome</keyword>
<dbReference type="eggNOG" id="COG3795">
    <property type="taxonomic scope" value="Bacteria"/>
</dbReference>
<dbReference type="PATRIC" id="fig|396014.3.peg.1432"/>
<reference evidence="3 4" key="1">
    <citation type="submission" date="2014-02" db="EMBL/GenBank/DDBJ databases">
        <title>Genome sequence of Brachybacterium phenoliresistens strain W13A50.</title>
        <authorList>
            <person name="Wang X."/>
        </authorList>
    </citation>
    <scope>NUCLEOTIDE SEQUENCE [LARGE SCALE GENOMIC DNA]</scope>
    <source>
        <strain evidence="3 4">W13A50</strain>
    </source>
</reference>
<dbReference type="PANTHER" id="PTHR35174:SF3">
    <property type="entry name" value="BLL7171 PROTEIN"/>
    <property type="match status" value="1"/>
</dbReference>